<name>A0A7W9BD43_9SPHN</name>
<comment type="caution">
    <text evidence="2">The sequence shown here is derived from an EMBL/GenBank/DDBJ whole genome shotgun (WGS) entry which is preliminary data.</text>
</comment>
<sequence>MTGKIPGNEPDSRDMAAEPTPADSATPAAPIDPALAAEEEEAAKLGDFA</sequence>
<evidence type="ECO:0000313" key="2">
    <source>
        <dbReference type="EMBL" id="MBB5714962.1"/>
    </source>
</evidence>
<reference evidence="2 3" key="1">
    <citation type="submission" date="2020-08" db="EMBL/GenBank/DDBJ databases">
        <title>Genomic Encyclopedia of Type Strains, Phase IV (KMG-IV): sequencing the most valuable type-strain genomes for metagenomic binning, comparative biology and taxonomic classification.</title>
        <authorList>
            <person name="Goeker M."/>
        </authorList>
    </citation>
    <scope>NUCLEOTIDE SEQUENCE [LARGE SCALE GENOMIC DNA]</scope>
    <source>
        <strain evidence="2 3">DSM 100044</strain>
    </source>
</reference>
<evidence type="ECO:0000256" key="1">
    <source>
        <dbReference type="SAM" id="MobiDB-lite"/>
    </source>
</evidence>
<feature type="region of interest" description="Disordered" evidence="1">
    <location>
        <begin position="1"/>
        <end position="49"/>
    </location>
</feature>
<proteinExistence type="predicted"/>
<protein>
    <submittedName>
        <fullName evidence="2">Uncharacterized protein</fullName>
    </submittedName>
</protein>
<keyword evidence="3" id="KW-1185">Reference proteome</keyword>
<dbReference type="EMBL" id="JACIJK010000005">
    <property type="protein sequence ID" value="MBB5714962.1"/>
    <property type="molecule type" value="Genomic_DNA"/>
</dbReference>
<dbReference type="Proteomes" id="UP000546200">
    <property type="component" value="Unassembled WGS sequence"/>
</dbReference>
<evidence type="ECO:0000313" key="3">
    <source>
        <dbReference type="Proteomes" id="UP000546200"/>
    </source>
</evidence>
<feature type="compositionally biased region" description="Low complexity" evidence="1">
    <location>
        <begin position="17"/>
        <end position="36"/>
    </location>
</feature>
<dbReference type="RefSeq" id="WP_184056825.1">
    <property type="nucleotide sequence ID" value="NZ_JACIJK010000005.1"/>
</dbReference>
<dbReference type="AlphaFoldDB" id="A0A7W9BD43"/>
<gene>
    <name evidence="2" type="ORF">FHS94_001803</name>
</gene>
<accession>A0A7W9BD43</accession>
<organism evidence="2 3">
    <name type="scientific">Sphingomonas aerophila</name>
    <dbReference type="NCBI Taxonomy" id="1344948"/>
    <lineage>
        <taxon>Bacteria</taxon>
        <taxon>Pseudomonadati</taxon>
        <taxon>Pseudomonadota</taxon>
        <taxon>Alphaproteobacteria</taxon>
        <taxon>Sphingomonadales</taxon>
        <taxon>Sphingomonadaceae</taxon>
        <taxon>Sphingomonas</taxon>
    </lineage>
</organism>